<comment type="subcellular location">
    <subcellularLocation>
        <location evidence="1">Membrane</location>
        <topology evidence="1">Multi-pass membrane protein</topology>
    </subcellularLocation>
</comment>
<protein>
    <submittedName>
        <fullName evidence="7">Uncharacterized conserved protein</fullName>
    </submittedName>
</protein>
<evidence type="ECO:0000256" key="6">
    <source>
        <dbReference type="SAM" id="Phobius"/>
    </source>
</evidence>
<dbReference type="GO" id="GO:0000139">
    <property type="term" value="C:Golgi membrane"/>
    <property type="evidence" value="ECO:0007669"/>
    <property type="project" value="TreeGrafter"/>
</dbReference>
<evidence type="ECO:0000313" key="7">
    <source>
        <dbReference type="EMBL" id="BBC28494.1"/>
    </source>
</evidence>
<evidence type="ECO:0000256" key="1">
    <source>
        <dbReference type="ARBA" id="ARBA00004141"/>
    </source>
</evidence>
<reference evidence="7" key="1">
    <citation type="journal article" date="2018" name="Commun. Biol.">
        <title>Anisogamy evolved with a reduced sex-determining region in volvocine green algae.</title>
        <authorList>
            <person name="Hamaji T."/>
            <person name="Kawai-Toyooka H."/>
            <person name="Uchimura H."/>
            <person name="Suzuki M."/>
            <person name="Noguchi H."/>
            <person name="Minakuchi Y."/>
            <person name="Toyoda A."/>
            <person name="Fujiyama A."/>
            <person name="Miyagishima S."/>
            <person name="Umen J.G."/>
            <person name="Nozaki H."/>
        </authorList>
    </citation>
    <scope>NUCLEOTIDE SEQUENCE</scope>
    <source>
        <strain evidence="7">NIES-3985</strain>
    </source>
</reference>
<sequence length="254" mass="29247">MQLPTSSHANSARRAQARGHLSTYLRRFLKPRQWDLEYTFWLMLQLCISPKTAYRHTAYHKQTKNQWARDDPAFIVVCCALVAMASLAYCVTFGSSVWDAVLIVLSAVLVDFLMLGVSVATACWLITNRFLRKRNLHHHQSDRPLTWTFMCRLYAFDVHCNSYFPFFLVLYVLQFVLSPLLLWQSSLSAALSNALYVVALGLYNYMNFLGYSSLPFLERTEVFLWPIGVILLLLPFAVLSGFNPSKFTLGIYFQ</sequence>
<feature type="transmembrane region" description="Helical" evidence="6">
    <location>
        <begin position="189"/>
        <end position="210"/>
    </location>
</feature>
<proteinExistence type="inferred from homology"/>
<dbReference type="Pfam" id="PF05216">
    <property type="entry name" value="UNC-50"/>
    <property type="match status" value="1"/>
</dbReference>
<feature type="transmembrane region" description="Helical" evidence="6">
    <location>
        <begin position="100"/>
        <end position="126"/>
    </location>
</feature>
<dbReference type="PANTHER" id="PTHR12841">
    <property type="entry name" value="PROTEIN UNC-50 HOMOLOG"/>
    <property type="match status" value="1"/>
</dbReference>
<organism evidence="7">
    <name type="scientific">Eudorina sp. 2006-703-Eu-15</name>
    <dbReference type="NCBI Taxonomy" id="593785"/>
    <lineage>
        <taxon>Eukaryota</taxon>
        <taxon>Viridiplantae</taxon>
        <taxon>Chlorophyta</taxon>
        <taxon>core chlorophytes</taxon>
        <taxon>Chlorophyceae</taxon>
        <taxon>CS clade</taxon>
        <taxon>Chlamydomonadales</taxon>
        <taxon>Volvocaceae</taxon>
        <taxon>Eudorina</taxon>
    </lineage>
</organism>
<keyword evidence="4 6" id="KW-1133">Transmembrane helix</keyword>
<gene>
    <name evidence="7" type="primary">UNC50</name>
</gene>
<evidence type="ECO:0000256" key="4">
    <source>
        <dbReference type="ARBA" id="ARBA00022989"/>
    </source>
</evidence>
<accession>A0A2Z5X8H8</accession>
<feature type="transmembrane region" description="Helical" evidence="6">
    <location>
        <begin position="74"/>
        <end position="94"/>
    </location>
</feature>
<evidence type="ECO:0000256" key="3">
    <source>
        <dbReference type="ARBA" id="ARBA00022692"/>
    </source>
</evidence>
<dbReference type="EMBL" id="LC314415">
    <property type="protein sequence ID" value="BBC28494.1"/>
    <property type="molecule type" value="Genomic_DNA"/>
</dbReference>
<evidence type="ECO:0000256" key="5">
    <source>
        <dbReference type="ARBA" id="ARBA00023136"/>
    </source>
</evidence>
<keyword evidence="5 6" id="KW-0472">Membrane</keyword>
<feature type="transmembrane region" description="Helical" evidence="6">
    <location>
        <begin position="222"/>
        <end position="242"/>
    </location>
</feature>
<dbReference type="PANTHER" id="PTHR12841:SF6">
    <property type="entry name" value="PROTEIN UNC-50 HOMOLOG"/>
    <property type="match status" value="1"/>
</dbReference>
<dbReference type="InterPro" id="IPR007881">
    <property type="entry name" value="UNC-50"/>
</dbReference>
<keyword evidence="3 6" id="KW-0812">Transmembrane</keyword>
<name>A0A2Z5X8H8_9CHLO</name>
<dbReference type="AlphaFoldDB" id="A0A2Z5X8H8"/>
<feature type="transmembrane region" description="Helical" evidence="6">
    <location>
        <begin position="162"/>
        <end position="183"/>
    </location>
</feature>
<evidence type="ECO:0000256" key="2">
    <source>
        <dbReference type="ARBA" id="ARBA00006293"/>
    </source>
</evidence>
<comment type="similarity">
    <text evidence="2">Belongs to the unc-50 family.</text>
</comment>